<dbReference type="PANTHER" id="PTHR46323">
    <property type="entry name" value="BETA-GALACTOSIDASE"/>
    <property type="match status" value="1"/>
</dbReference>
<dbReference type="GO" id="GO:0030246">
    <property type="term" value="F:carbohydrate binding"/>
    <property type="evidence" value="ECO:0007669"/>
    <property type="project" value="InterPro"/>
</dbReference>
<evidence type="ECO:0000256" key="2">
    <source>
        <dbReference type="ARBA" id="ARBA00007401"/>
    </source>
</evidence>
<dbReference type="PRINTS" id="PR00132">
    <property type="entry name" value="GLHYDRLASE2"/>
</dbReference>
<dbReference type="InterPro" id="IPR014718">
    <property type="entry name" value="GH-type_carb-bd"/>
</dbReference>
<dbReference type="PANTHER" id="PTHR46323:SF2">
    <property type="entry name" value="BETA-GALACTOSIDASE"/>
    <property type="match status" value="1"/>
</dbReference>
<dbReference type="InterPro" id="IPR000421">
    <property type="entry name" value="FA58C"/>
</dbReference>
<dbReference type="InterPro" id="IPR006103">
    <property type="entry name" value="Glyco_hydro_2_cat"/>
</dbReference>
<dbReference type="RefSeq" id="WP_281819768.1">
    <property type="nucleotide sequence ID" value="NZ_BRLB01000030.1"/>
</dbReference>
<organism evidence="11 12">
    <name type="scientific">Vallitalea longa</name>
    <dbReference type="NCBI Taxonomy" id="2936439"/>
    <lineage>
        <taxon>Bacteria</taxon>
        <taxon>Bacillati</taxon>
        <taxon>Bacillota</taxon>
        <taxon>Clostridia</taxon>
        <taxon>Lachnospirales</taxon>
        <taxon>Vallitaleaceae</taxon>
        <taxon>Vallitalea</taxon>
    </lineage>
</organism>
<evidence type="ECO:0000256" key="9">
    <source>
        <dbReference type="SAM" id="SignalP"/>
    </source>
</evidence>
<dbReference type="InterPro" id="IPR013783">
    <property type="entry name" value="Ig-like_fold"/>
</dbReference>
<dbReference type="EC" id="3.2.1.23" evidence="3 8"/>
<gene>
    <name evidence="11" type="ORF">SH1V18_47670</name>
</gene>
<dbReference type="InterPro" id="IPR004199">
    <property type="entry name" value="B-gal_small/dom_5"/>
</dbReference>
<feature type="signal peptide" evidence="9">
    <location>
        <begin position="1"/>
        <end position="23"/>
    </location>
</feature>
<proteinExistence type="inferred from homology"/>
<dbReference type="GO" id="GO:0004565">
    <property type="term" value="F:beta-galactosidase activity"/>
    <property type="evidence" value="ECO:0007669"/>
    <property type="project" value="UniProtKB-EC"/>
</dbReference>
<dbReference type="Gene3D" id="2.60.120.430">
    <property type="entry name" value="Galactose-binding lectin"/>
    <property type="match status" value="1"/>
</dbReference>
<dbReference type="Pfam" id="PF00754">
    <property type="entry name" value="F5_F8_type_C"/>
    <property type="match status" value="2"/>
</dbReference>
<dbReference type="Pfam" id="PF02836">
    <property type="entry name" value="Glyco_hydro_2_C"/>
    <property type="match status" value="1"/>
</dbReference>
<dbReference type="GO" id="GO:0005990">
    <property type="term" value="P:lactose catabolic process"/>
    <property type="evidence" value="ECO:0007669"/>
    <property type="project" value="TreeGrafter"/>
</dbReference>
<protein>
    <recommendedName>
        <fullName evidence="4 8">Beta-galactosidase</fullName>
        <ecNumber evidence="3 8">3.2.1.23</ecNumber>
    </recommendedName>
    <alternativeName>
        <fullName evidence="7 8">Lactase</fullName>
    </alternativeName>
</protein>
<dbReference type="InterPro" id="IPR008979">
    <property type="entry name" value="Galactose-bd-like_sf"/>
</dbReference>
<sequence length="1496" mass="172871">MKKVFLITFLLFTCVLTSQSAMAVTFEEWKNDQTSFQLNREPAHATLIPYDNVQQAKNYNMKESPYYQSLNGTWKFNLVDRPADRPGNFYQDSYNITNWDDIEVPSSWQLKGYDYPIYTNITYPWKGHEPYLSQPNAPTVYNPVGSYKREFTVPNGWENREIFLSFEGVESNCYVWINEQFVGYGEDSFTSKDFLITPYLRDGVNTISVQVFRWCDGSWMEDQDFFRLSGIFRDVFLFSTPKVHIEDFTVVTDFIHEYRNATLKIDAEIRHFMGTSPIGYKLEYMLYDAEGNEVMGHQNNIDFQDSRTTVEGPQQLLYNPNQWSAETPYLYTVVLSLIDNQNNIIETESSRVGFREFEIDGGQMKINGKPIMFKGVNRHELHPEQGRSLDRDTMIEDIKIMKQHNINAVRTSHYPNDPEWYDLCDEYGIYLIDECNLETHGAMSTIPRNLTSYRDNCVDRMRSMVERDKNHPSVLIWSLGNEAGSGSNFAHMANYAREADPTRIIHYQGYNNVADITSEMYASVETVENYGKSDNSKPFILCEYAHAMGNSVGNLQEYWDVIEKYDNLQGGFIWDFVDQAITKVSDDGEEYFAYAGDFNEDYAIQREDDNFCANGLVMPDRKLQPEIVQVKQIYQDIKIIDEDLSNNEIRIQNDHLFTNVNKYWGHWILLEDDKVLQRGDFTDQQLDIEPGTSSVITLPITQPEIKAGKEYWLKILIRVNDVEWAEEGHVVAINQFKMPYEVPELEAIDENSLNELNFNENDQDVIIAGTDFYVAFDKINGGIDDYYYRHDHLISSNLIPNFWRAPLDNDKGHNFGNTAITWQDAGANRQLISTEVTPFSDKKIRIVEKYNIPTSNPSTYHITYYVYGDANIVIKAKFIPGNDLPEIPEIGMLVELPSEFEYLKYYGRGPEENYIDRNTGYNVRTYETTVTDNFIPYLEPQETGNRTDVRWAALVNDEGKGLLISGLPTLEINALHYTDAELMSKKHPYELNEIDNTILKINHRQRGVGGDNSWGAQPHDKYKIHADKPYEYYFKIAPTETDDTSTLMDIADRKYSDIKTSETRKNLAIGKMITGDSEEIENPKEEGADGNNYTRWCANDGNNNHWWKVDLGELKEINTTQVYWEKPGKRYRYKIETSIDNNNWTTVVDKTGNTNTNQIQRDQFNPTDARYVKITITGLETDVWASFWEFGVYEYVPTSKENIAIGKGTMCDSEESHNRKAKGADGNYNTRWCANDGNTNHWWGIDLGEVTKIDATQVNWEKSGTRYDYKIDVSIDNSNWTTVVDKTNNVNISQVQKDVFEPVDARYVKITITGLETDVWASFWEFAVYEHELMYYVDCGDDTPYIFEQGELLGTRNSNEDQPYGTDSQTNYNWGYSSYGDTWTNDTGSNNYDSCRTDEGDTIGTGLSYKFQVDQGTYRVTLGFKDPYNNNNRKMDVVIEEEVLETNYVPTNTVNTKVYNNVIVTDGLLDVELLRSNNNDDEDGDPLICFIKIEKE</sequence>
<dbReference type="Pfam" id="PF02929">
    <property type="entry name" value="Bgal_small_N"/>
    <property type="match status" value="1"/>
</dbReference>
<dbReference type="Gene3D" id="3.20.20.80">
    <property type="entry name" value="Glycosidases"/>
    <property type="match status" value="1"/>
</dbReference>
<dbReference type="InterPro" id="IPR011013">
    <property type="entry name" value="Gal_mutarotase_sf_dom"/>
</dbReference>
<evidence type="ECO:0000313" key="12">
    <source>
        <dbReference type="Proteomes" id="UP001144256"/>
    </source>
</evidence>
<dbReference type="EMBL" id="BRLB01000030">
    <property type="protein sequence ID" value="GKX32287.1"/>
    <property type="molecule type" value="Genomic_DNA"/>
</dbReference>
<keyword evidence="5 8" id="KW-0378">Hydrolase</keyword>
<dbReference type="Pfam" id="PF16353">
    <property type="entry name" value="LacZ_4"/>
    <property type="match status" value="1"/>
</dbReference>
<dbReference type="InterPro" id="IPR023232">
    <property type="entry name" value="Glyco_hydro_2_AS"/>
</dbReference>
<evidence type="ECO:0000313" key="11">
    <source>
        <dbReference type="EMBL" id="GKX32287.1"/>
    </source>
</evidence>
<dbReference type="PROSITE" id="PS50022">
    <property type="entry name" value="FA58C_3"/>
    <property type="match status" value="2"/>
</dbReference>
<dbReference type="SUPFAM" id="SSF51445">
    <property type="entry name" value="(Trans)glycosidases"/>
    <property type="match status" value="1"/>
</dbReference>
<dbReference type="InterPro" id="IPR006101">
    <property type="entry name" value="Glyco_hydro_2"/>
</dbReference>
<dbReference type="InterPro" id="IPR017853">
    <property type="entry name" value="GH"/>
</dbReference>
<dbReference type="Gene3D" id="2.60.40.10">
    <property type="entry name" value="Immunoglobulins"/>
    <property type="match status" value="2"/>
</dbReference>
<evidence type="ECO:0000256" key="7">
    <source>
        <dbReference type="ARBA" id="ARBA00032230"/>
    </source>
</evidence>
<comment type="similarity">
    <text evidence="2 8">Belongs to the glycosyl hydrolase 2 family.</text>
</comment>
<dbReference type="Proteomes" id="UP001144256">
    <property type="component" value="Unassembled WGS sequence"/>
</dbReference>
<evidence type="ECO:0000256" key="3">
    <source>
        <dbReference type="ARBA" id="ARBA00012756"/>
    </source>
</evidence>
<feature type="domain" description="F5/8 type C" evidence="10">
    <location>
        <begin position="1185"/>
        <end position="1331"/>
    </location>
</feature>
<evidence type="ECO:0000259" key="10">
    <source>
        <dbReference type="PROSITE" id="PS50022"/>
    </source>
</evidence>
<dbReference type="Gene3D" id="2.70.98.10">
    <property type="match status" value="1"/>
</dbReference>
<dbReference type="SMART" id="SM00231">
    <property type="entry name" value="FA58C"/>
    <property type="match status" value="2"/>
</dbReference>
<dbReference type="InterPro" id="IPR023230">
    <property type="entry name" value="Glyco_hydro_2_CS"/>
</dbReference>
<dbReference type="InterPro" id="IPR036156">
    <property type="entry name" value="Beta-gal/glucu_dom_sf"/>
</dbReference>
<dbReference type="GO" id="GO:0009341">
    <property type="term" value="C:beta-galactosidase complex"/>
    <property type="evidence" value="ECO:0007669"/>
    <property type="project" value="InterPro"/>
</dbReference>
<reference evidence="11" key="1">
    <citation type="submission" date="2022-06" db="EMBL/GenBank/DDBJ databases">
        <title>Vallitalea longa sp. nov., an anaerobic bacterium isolated from marine sediment.</title>
        <authorList>
            <person name="Hirano S."/>
            <person name="Terahara T."/>
            <person name="Mori K."/>
            <person name="Hamada M."/>
            <person name="Matsumoto R."/>
            <person name="Kobayashi T."/>
        </authorList>
    </citation>
    <scope>NUCLEOTIDE SEQUENCE</scope>
    <source>
        <strain evidence="11">SH18-1</strain>
    </source>
</reference>
<keyword evidence="9" id="KW-0732">Signal</keyword>
<dbReference type="SUPFAM" id="SSF49785">
    <property type="entry name" value="Galactose-binding domain-like"/>
    <property type="match status" value="4"/>
</dbReference>
<dbReference type="InterPro" id="IPR050347">
    <property type="entry name" value="Bact_Beta-galactosidase"/>
</dbReference>
<name>A0A9W5YE49_9FIRM</name>
<comment type="catalytic activity">
    <reaction evidence="1 8">
        <text>Hydrolysis of terminal non-reducing beta-D-galactose residues in beta-D-galactosides.</text>
        <dbReference type="EC" id="3.2.1.23"/>
    </reaction>
</comment>
<evidence type="ECO:0000256" key="5">
    <source>
        <dbReference type="ARBA" id="ARBA00022801"/>
    </source>
</evidence>
<dbReference type="Gene3D" id="2.60.120.260">
    <property type="entry name" value="Galactose-binding domain-like"/>
    <property type="match status" value="3"/>
</dbReference>
<dbReference type="SMART" id="SM01038">
    <property type="entry name" value="Bgal_small_N"/>
    <property type="match status" value="1"/>
</dbReference>
<evidence type="ECO:0000256" key="1">
    <source>
        <dbReference type="ARBA" id="ARBA00001412"/>
    </source>
</evidence>
<dbReference type="InterPro" id="IPR032312">
    <property type="entry name" value="LacZ_4"/>
</dbReference>
<evidence type="ECO:0000256" key="6">
    <source>
        <dbReference type="ARBA" id="ARBA00023295"/>
    </source>
</evidence>
<dbReference type="InterPro" id="IPR006102">
    <property type="entry name" value="Ig-like_GH2"/>
</dbReference>
<dbReference type="Pfam" id="PF02837">
    <property type="entry name" value="Glyco_hydro_2_N"/>
    <property type="match status" value="1"/>
</dbReference>
<keyword evidence="12" id="KW-1185">Reference proteome</keyword>
<dbReference type="PROSITE" id="PS00608">
    <property type="entry name" value="GLYCOSYL_HYDROL_F2_2"/>
    <property type="match status" value="1"/>
</dbReference>
<dbReference type="PROSITE" id="PS00719">
    <property type="entry name" value="GLYCOSYL_HYDROL_F2_1"/>
    <property type="match status" value="1"/>
</dbReference>
<evidence type="ECO:0000256" key="8">
    <source>
        <dbReference type="RuleBase" id="RU361154"/>
    </source>
</evidence>
<dbReference type="Pfam" id="PF00703">
    <property type="entry name" value="Glyco_hydro_2"/>
    <property type="match status" value="1"/>
</dbReference>
<keyword evidence="6 8" id="KW-0326">Glycosidase</keyword>
<dbReference type="SUPFAM" id="SSF74650">
    <property type="entry name" value="Galactose mutarotase-like"/>
    <property type="match status" value="1"/>
</dbReference>
<dbReference type="InterPro" id="IPR006104">
    <property type="entry name" value="Glyco_hydro_2_N"/>
</dbReference>
<feature type="chain" id="PRO_5040859988" description="Beta-galactosidase" evidence="9">
    <location>
        <begin position="24"/>
        <end position="1496"/>
    </location>
</feature>
<dbReference type="SUPFAM" id="SSF49303">
    <property type="entry name" value="beta-Galactosidase/glucuronidase domain"/>
    <property type="match status" value="2"/>
</dbReference>
<evidence type="ECO:0000256" key="4">
    <source>
        <dbReference type="ARBA" id="ARBA00013303"/>
    </source>
</evidence>
<feature type="domain" description="F5/8 type C" evidence="10">
    <location>
        <begin position="1060"/>
        <end position="1174"/>
    </location>
</feature>
<comment type="caution">
    <text evidence="11">The sequence shown here is derived from an EMBL/GenBank/DDBJ whole genome shotgun (WGS) entry which is preliminary data.</text>
</comment>
<accession>A0A9W5YE49</accession>